<keyword evidence="3 4" id="KW-0648">Protein biosynthesis</keyword>
<feature type="domain" description="MPN" evidence="6">
    <location>
        <begin position="47"/>
        <end position="191"/>
    </location>
</feature>
<comment type="similarity">
    <text evidence="4">Belongs to the eIF-3 subunit H family.</text>
</comment>
<feature type="region of interest" description="Disordered" evidence="5">
    <location>
        <begin position="1"/>
        <end position="22"/>
    </location>
</feature>
<dbReference type="PROSITE" id="PS50249">
    <property type="entry name" value="MPN"/>
    <property type="match status" value="1"/>
</dbReference>
<dbReference type="SMART" id="SM00232">
    <property type="entry name" value="JAB_MPN"/>
    <property type="match status" value="1"/>
</dbReference>
<comment type="caution">
    <text evidence="7">The sequence shown here is derived from an EMBL/GenBank/DDBJ whole genome shotgun (WGS) entry which is preliminary data.</text>
</comment>
<dbReference type="Pfam" id="PF01398">
    <property type="entry name" value="JAB"/>
    <property type="match status" value="1"/>
</dbReference>
<dbReference type="Proteomes" id="UP000276133">
    <property type="component" value="Unassembled WGS sequence"/>
</dbReference>
<dbReference type="STRING" id="10195.A0A3M7RR59"/>
<proteinExistence type="inferred from homology"/>
<keyword evidence="2 4" id="KW-0396">Initiation factor</keyword>
<name>A0A3M7RR59_BRAPC</name>
<dbReference type="CDD" id="cd08065">
    <property type="entry name" value="MPN_eIF3h"/>
    <property type="match status" value="1"/>
</dbReference>
<comment type="subcellular location">
    <subcellularLocation>
        <location evidence="4">Cytoplasm</location>
    </subcellularLocation>
</comment>
<gene>
    <name evidence="7" type="ORF">BpHYR1_030308</name>
</gene>
<keyword evidence="8" id="KW-1185">Reference proteome</keyword>
<dbReference type="PANTHER" id="PTHR10410">
    <property type="entry name" value="EUKARYOTIC TRANSLATION INITIATION FACTOR 3 -RELATED"/>
    <property type="match status" value="1"/>
</dbReference>
<dbReference type="GO" id="GO:0033290">
    <property type="term" value="C:eukaryotic 48S preinitiation complex"/>
    <property type="evidence" value="ECO:0007669"/>
    <property type="project" value="UniProtKB-UniRule"/>
</dbReference>
<feature type="compositionally biased region" description="Low complexity" evidence="5">
    <location>
        <begin position="8"/>
        <end position="22"/>
    </location>
</feature>
<dbReference type="InterPro" id="IPR050242">
    <property type="entry name" value="JAMM_MPN+_peptidase_M67A"/>
</dbReference>
<dbReference type="Gene3D" id="3.40.140.10">
    <property type="entry name" value="Cytidine Deaminase, domain 2"/>
    <property type="match status" value="1"/>
</dbReference>
<dbReference type="GO" id="GO:0016282">
    <property type="term" value="C:eukaryotic 43S preinitiation complex"/>
    <property type="evidence" value="ECO:0007669"/>
    <property type="project" value="UniProtKB-UniRule"/>
</dbReference>
<dbReference type="EMBL" id="REGN01002809">
    <property type="protein sequence ID" value="RNA26046.1"/>
    <property type="molecule type" value="Genomic_DNA"/>
</dbReference>
<dbReference type="GO" id="GO:0005852">
    <property type="term" value="C:eukaryotic translation initiation factor 3 complex"/>
    <property type="evidence" value="ECO:0007669"/>
    <property type="project" value="UniProtKB-UniRule"/>
</dbReference>
<dbReference type="InterPro" id="IPR027524">
    <property type="entry name" value="eIF3h"/>
</dbReference>
<evidence type="ECO:0000256" key="5">
    <source>
        <dbReference type="SAM" id="MobiDB-lite"/>
    </source>
</evidence>
<dbReference type="InterPro" id="IPR045810">
    <property type="entry name" value="eIF3h_C"/>
</dbReference>
<comment type="function">
    <text evidence="4">Component of the eukaryotic translation initiation factor 3 (eIF-3) complex, which is involved in protein synthesis of a specialized repertoire of mRNAs and, together with other initiation factors, stimulates binding of mRNA and methionyl-tRNAi to the 40S ribosome. The eIF-3 complex specifically targets and initiates translation of a subset of mRNAs involved in cell proliferation.</text>
</comment>
<evidence type="ECO:0000256" key="1">
    <source>
        <dbReference type="ARBA" id="ARBA00022490"/>
    </source>
</evidence>
<dbReference type="HAMAP" id="MF_03007">
    <property type="entry name" value="eIF3h"/>
    <property type="match status" value="1"/>
</dbReference>
<reference evidence="7 8" key="1">
    <citation type="journal article" date="2018" name="Sci. Rep.">
        <title>Genomic signatures of local adaptation to the degree of environmental predictability in rotifers.</title>
        <authorList>
            <person name="Franch-Gras L."/>
            <person name="Hahn C."/>
            <person name="Garcia-Roger E.M."/>
            <person name="Carmona M.J."/>
            <person name="Serra M."/>
            <person name="Gomez A."/>
        </authorList>
    </citation>
    <scope>NUCLEOTIDE SEQUENCE [LARGE SCALE GENOMIC DNA]</scope>
    <source>
        <strain evidence="7">HYR1</strain>
    </source>
</reference>
<evidence type="ECO:0000259" key="6">
    <source>
        <dbReference type="PROSITE" id="PS50249"/>
    </source>
</evidence>
<evidence type="ECO:0000256" key="4">
    <source>
        <dbReference type="HAMAP-Rule" id="MF_03007"/>
    </source>
</evidence>
<organism evidence="7 8">
    <name type="scientific">Brachionus plicatilis</name>
    <name type="common">Marine rotifer</name>
    <name type="synonym">Brachionus muelleri</name>
    <dbReference type="NCBI Taxonomy" id="10195"/>
    <lineage>
        <taxon>Eukaryota</taxon>
        <taxon>Metazoa</taxon>
        <taxon>Spiralia</taxon>
        <taxon>Gnathifera</taxon>
        <taxon>Rotifera</taxon>
        <taxon>Eurotatoria</taxon>
        <taxon>Monogononta</taxon>
        <taxon>Pseudotrocha</taxon>
        <taxon>Ploima</taxon>
        <taxon>Brachionidae</taxon>
        <taxon>Brachionus</taxon>
    </lineage>
</organism>
<evidence type="ECO:0000313" key="8">
    <source>
        <dbReference type="Proteomes" id="UP000276133"/>
    </source>
</evidence>
<dbReference type="InterPro" id="IPR000555">
    <property type="entry name" value="JAMM/MPN+_dom"/>
</dbReference>
<dbReference type="InterPro" id="IPR037518">
    <property type="entry name" value="MPN"/>
</dbReference>
<keyword evidence="1 4" id="KW-0963">Cytoplasm</keyword>
<dbReference type="AlphaFoldDB" id="A0A3M7RR59"/>
<comment type="subunit">
    <text evidence="4">Component of the eukaryotic translation initiation factor 3 (eIF-3) complex.</text>
</comment>
<evidence type="ECO:0000256" key="2">
    <source>
        <dbReference type="ARBA" id="ARBA00022540"/>
    </source>
</evidence>
<accession>A0A3M7RR59</accession>
<evidence type="ECO:0000313" key="7">
    <source>
        <dbReference type="EMBL" id="RNA26046.1"/>
    </source>
</evidence>
<dbReference type="GO" id="GO:0008237">
    <property type="term" value="F:metallopeptidase activity"/>
    <property type="evidence" value="ECO:0007669"/>
    <property type="project" value="InterPro"/>
</dbReference>
<dbReference type="OrthoDB" id="10265695at2759"/>
<dbReference type="GO" id="GO:0001732">
    <property type="term" value="P:formation of cytoplasmic translation initiation complex"/>
    <property type="evidence" value="ECO:0007669"/>
    <property type="project" value="UniProtKB-UniRule"/>
</dbReference>
<evidence type="ECO:0000256" key="3">
    <source>
        <dbReference type="ARBA" id="ARBA00022917"/>
    </source>
</evidence>
<sequence>MSQRQHNSASTSSQTSAPAAQLASLNENVPTPVSAANQIAKSRIDYVQVDALVLLKIIKHTQESGGGAELAQGILTGMVQIQDGNSKRIEVTNCFGLPTANNLKGGTADYNEQCNIFITDNLKTFRHLNIDHLIIGWYQSSLFGNFVNKNFIEDHFMYQSDIEDSIVIIYDPFKTQHGSVYFKAFRLTPNMMEMQNRKDFSPETIKDLKLNHENFMEELPVVIRNSHLVNSLLCELEDLNPTPKHQSFFDLATGSVLEKNLRSLIDNVDELTVDTAKFLNYHKQLQKQNHLKQQHLQKREAENSARRARGDPLLPEEDINKIFKPLPPISRLETLLISNQIQNYCQQITDFTSQSFSNLFITEAVQNK</sequence>
<dbReference type="GO" id="GO:0003743">
    <property type="term" value="F:translation initiation factor activity"/>
    <property type="evidence" value="ECO:0007669"/>
    <property type="project" value="UniProtKB-UniRule"/>
</dbReference>
<protein>
    <recommendedName>
        <fullName evidence="4">Eukaryotic translation initiation factor 3 subunit H</fullName>
        <shortName evidence="4">eIF3h</shortName>
    </recommendedName>
</protein>
<dbReference type="Pfam" id="PF19445">
    <property type="entry name" value="eIF3h_C"/>
    <property type="match status" value="1"/>
</dbReference>